<dbReference type="PANTHER" id="PTHR11008">
    <property type="entry name" value="PROTEIN TAKEOUT-LIKE PROTEIN"/>
    <property type="match status" value="1"/>
</dbReference>
<dbReference type="SMART" id="SM00700">
    <property type="entry name" value="JHBP"/>
    <property type="match status" value="1"/>
</dbReference>
<feature type="chain" id="PRO_5041408619" description="Protein takeout" evidence="4">
    <location>
        <begin position="17"/>
        <end position="244"/>
    </location>
</feature>
<evidence type="ECO:0000256" key="2">
    <source>
        <dbReference type="ARBA" id="ARBA00023108"/>
    </source>
</evidence>
<dbReference type="FunFam" id="3.15.10.30:FF:000001">
    <property type="entry name" value="Takeout-like protein 1"/>
    <property type="match status" value="1"/>
</dbReference>
<evidence type="ECO:0000313" key="6">
    <source>
        <dbReference type="Proteomes" id="UP001168821"/>
    </source>
</evidence>
<dbReference type="Pfam" id="PF06585">
    <property type="entry name" value="JHBP"/>
    <property type="match status" value="1"/>
</dbReference>
<accession>A0AA38IBR3</accession>
<comment type="caution">
    <text evidence="5">The sequence shown here is derived from an EMBL/GenBank/DDBJ whole genome shotgun (WGS) entry which is preliminary data.</text>
</comment>
<keyword evidence="6" id="KW-1185">Reference proteome</keyword>
<proteinExistence type="inferred from homology"/>
<dbReference type="GO" id="GO:0005615">
    <property type="term" value="C:extracellular space"/>
    <property type="evidence" value="ECO:0007669"/>
    <property type="project" value="TreeGrafter"/>
</dbReference>
<keyword evidence="2" id="KW-0090">Biological rhythms</keyword>
<evidence type="ECO:0000313" key="5">
    <source>
        <dbReference type="EMBL" id="KAJ3650922.1"/>
    </source>
</evidence>
<dbReference type="EMBL" id="JALNTZ010000005">
    <property type="protein sequence ID" value="KAJ3650922.1"/>
    <property type="molecule type" value="Genomic_DNA"/>
</dbReference>
<evidence type="ECO:0000256" key="3">
    <source>
        <dbReference type="ARBA" id="ARBA00060902"/>
    </source>
</evidence>
<keyword evidence="1 4" id="KW-0732">Signal</keyword>
<dbReference type="Proteomes" id="UP001168821">
    <property type="component" value="Unassembled WGS sequence"/>
</dbReference>
<evidence type="ECO:0000256" key="1">
    <source>
        <dbReference type="ARBA" id="ARBA00022729"/>
    </source>
</evidence>
<protein>
    <recommendedName>
        <fullName evidence="7">Protein takeout</fullName>
    </recommendedName>
</protein>
<dbReference type="InterPro" id="IPR010562">
    <property type="entry name" value="Haemolymph_juvenile_hormone-bd"/>
</dbReference>
<dbReference type="GO" id="GO:0007623">
    <property type="term" value="P:circadian rhythm"/>
    <property type="evidence" value="ECO:0007669"/>
    <property type="project" value="UniProtKB-ARBA"/>
</dbReference>
<dbReference type="InterPro" id="IPR038606">
    <property type="entry name" value="To_sf"/>
</dbReference>
<comment type="similarity">
    <text evidence="3">Belongs to the TO family.</text>
</comment>
<feature type="signal peptide" evidence="4">
    <location>
        <begin position="1"/>
        <end position="16"/>
    </location>
</feature>
<name>A0AA38IBR3_9CUCU</name>
<organism evidence="5 6">
    <name type="scientific">Zophobas morio</name>
    <dbReference type="NCBI Taxonomy" id="2755281"/>
    <lineage>
        <taxon>Eukaryota</taxon>
        <taxon>Metazoa</taxon>
        <taxon>Ecdysozoa</taxon>
        <taxon>Arthropoda</taxon>
        <taxon>Hexapoda</taxon>
        <taxon>Insecta</taxon>
        <taxon>Pterygota</taxon>
        <taxon>Neoptera</taxon>
        <taxon>Endopterygota</taxon>
        <taxon>Coleoptera</taxon>
        <taxon>Polyphaga</taxon>
        <taxon>Cucujiformia</taxon>
        <taxon>Tenebrionidae</taxon>
        <taxon>Zophobas</taxon>
    </lineage>
</organism>
<dbReference type="AlphaFoldDB" id="A0AA38IBR3"/>
<dbReference type="PANTHER" id="PTHR11008:SF32">
    <property type="entry name" value="CIRCADIAN CLOCK-CONTROLLED PROTEIN DAYWAKE-RELATED"/>
    <property type="match status" value="1"/>
</dbReference>
<sequence length="244" mass="27711">MLLPTLIFTLFAFSSCLKLPPSFQKCNRKQPDLKECLLNAAQNGLFQLGRPILRDFNIPSLNPAKVVEATISSGTGPVQVEQKLRNCEIRGLPLGRLDTFDWDFDAKSMHFGSFFSEVNGRCEYDLDGKILLLPIRGTGSAVVLMTNTTLNADLRYEEVKKAHKTYANFVSSEVTADPGHVYFHFDNLFDGDKQLGDNINRLVNENWREVFDDVRDGYIEMLSRIFLQYLNNLFSKASLEELLD</sequence>
<evidence type="ECO:0000256" key="4">
    <source>
        <dbReference type="SAM" id="SignalP"/>
    </source>
</evidence>
<evidence type="ECO:0008006" key="7">
    <source>
        <dbReference type="Google" id="ProtNLM"/>
    </source>
</evidence>
<reference evidence="5" key="1">
    <citation type="journal article" date="2023" name="G3 (Bethesda)">
        <title>Whole genome assemblies of Zophobas morio and Tenebrio molitor.</title>
        <authorList>
            <person name="Kaur S."/>
            <person name="Stinson S.A."/>
            <person name="diCenzo G.C."/>
        </authorList>
    </citation>
    <scope>NUCLEOTIDE SEQUENCE</scope>
    <source>
        <strain evidence="5">QUZm001</strain>
    </source>
</reference>
<gene>
    <name evidence="5" type="ORF">Zmor_016997</name>
</gene>
<dbReference type="Gene3D" id="3.15.10.30">
    <property type="entry name" value="Haemolymph juvenile hormone binding protein"/>
    <property type="match status" value="1"/>
</dbReference>